<protein>
    <submittedName>
        <fullName evidence="5">Putative 8.9 kDa protein</fullName>
    </submittedName>
</protein>
<dbReference type="EMBL" id="GHJT01002075">
    <property type="protein sequence ID" value="MOY36046.1"/>
    <property type="molecule type" value="Transcribed_RNA"/>
</dbReference>
<evidence type="ECO:0000313" key="5">
    <source>
        <dbReference type="EMBL" id="MOY36046.1"/>
    </source>
</evidence>
<evidence type="ECO:0000259" key="4">
    <source>
        <dbReference type="SMART" id="SM01318"/>
    </source>
</evidence>
<evidence type="ECO:0000256" key="1">
    <source>
        <dbReference type="ARBA" id="ARBA00004613"/>
    </source>
</evidence>
<comment type="subcellular location">
    <subcellularLocation>
        <location evidence="1">Secreted</location>
    </subcellularLocation>
</comment>
<feature type="chain" id="PRO_5020031090" evidence="3">
    <location>
        <begin position="21"/>
        <end position="101"/>
    </location>
</feature>
<dbReference type="SMART" id="SM01318">
    <property type="entry name" value="SVWC"/>
    <property type="match status" value="1"/>
</dbReference>
<sequence>MRTIVLLAMIALGGVSLIMGDSNHHHQYGVSFDKGTCKYRNQTLQDRGFKIYKYPCELWICNVKAKTLTVQGCSVKTYGSCVHVHNPRFYYSRCCPGRRIC</sequence>
<proteinExistence type="predicted"/>
<accession>A0A4D5RGH1</accession>
<feature type="signal peptide" evidence="3">
    <location>
        <begin position="1"/>
        <end position="20"/>
    </location>
</feature>
<dbReference type="VEuPathDB" id="VectorBase:ISCP_019229"/>
<dbReference type="VEuPathDB" id="VectorBase:ISCI006059"/>
<feature type="domain" description="Single" evidence="4">
    <location>
        <begin position="37"/>
        <end position="101"/>
    </location>
</feature>
<dbReference type="InterPro" id="IPR029277">
    <property type="entry name" value="SVWC_dom"/>
</dbReference>
<reference evidence="5" key="1">
    <citation type="submission" date="2019-04" db="EMBL/GenBank/DDBJ databases">
        <title>An insight into the mialome of Ixodes scapularis.</title>
        <authorList>
            <person name="Ribeiro J.M."/>
            <person name="Mather T.N."/>
            <person name="Karim S."/>
        </authorList>
    </citation>
    <scope>NUCLEOTIDE SEQUENCE</scope>
</reference>
<keyword evidence="2" id="KW-0964">Secreted</keyword>
<keyword evidence="3" id="KW-0732">Signal</keyword>
<organism evidence="5">
    <name type="scientific">Ixodes scapularis</name>
    <name type="common">Black-legged tick</name>
    <name type="synonym">Deer tick</name>
    <dbReference type="NCBI Taxonomy" id="6945"/>
    <lineage>
        <taxon>Eukaryota</taxon>
        <taxon>Metazoa</taxon>
        <taxon>Ecdysozoa</taxon>
        <taxon>Arthropoda</taxon>
        <taxon>Chelicerata</taxon>
        <taxon>Arachnida</taxon>
        <taxon>Acari</taxon>
        <taxon>Parasitiformes</taxon>
        <taxon>Ixodida</taxon>
        <taxon>Ixodoidea</taxon>
        <taxon>Ixodidae</taxon>
        <taxon>Ixodinae</taxon>
        <taxon>Ixodes</taxon>
    </lineage>
</organism>
<evidence type="ECO:0000256" key="3">
    <source>
        <dbReference type="SAM" id="SignalP"/>
    </source>
</evidence>
<dbReference type="VEuPathDB" id="VectorBase:ISCW006059"/>
<evidence type="ECO:0000256" key="2">
    <source>
        <dbReference type="ARBA" id="ARBA00022525"/>
    </source>
</evidence>
<dbReference type="GO" id="GO:0005576">
    <property type="term" value="C:extracellular region"/>
    <property type="evidence" value="ECO:0007669"/>
    <property type="project" value="UniProtKB-SubCell"/>
</dbReference>
<dbReference type="AlphaFoldDB" id="A0A4D5RGH1"/>
<name>A0A4D5RGH1_IXOSC</name>